<keyword evidence="1" id="KW-0812">Transmembrane</keyword>
<dbReference type="InterPro" id="IPR021514">
    <property type="entry name" value="DUF3176"/>
</dbReference>
<dbReference type="Pfam" id="PF11374">
    <property type="entry name" value="DUF3176"/>
    <property type="match status" value="1"/>
</dbReference>
<dbReference type="EMBL" id="MU004397">
    <property type="protein sequence ID" value="KAF2652634.1"/>
    <property type="molecule type" value="Genomic_DNA"/>
</dbReference>
<dbReference type="AlphaFoldDB" id="A0A6A6T278"/>
<organism evidence="2 3">
    <name type="scientific">Lophiostoma macrostomum CBS 122681</name>
    <dbReference type="NCBI Taxonomy" id="1314788"/>
    <lineage>
        <taxon>Eukaryota</taxon>
        <taxon>Fungi</taxon>
        <taxon>Dikarya</taxon>
        <taxon>Ascomycota</taxon>
        <taxon>Pezizomycotina</taxon>
        <taxon>Dothideomycetes</taxon>
        <taxon>Pleosporomycetidae</taxon>
        <taxon>Pleosporales</taxon>
        <taxon>Lophiostomataceae</taxon>
        <taxon>Lophiostoma</taxon>
    </lineage>
</organism>
<name>A0A6A6T278_9PLEO</name>
<dbReference type="PANTHER" id="PTHR37576:SF2">
    <property type="entry name" value="DEFECT AT LOW TEMPERATURE PROTEIN 1"/>
    <property type="match status" value="1"/>
</dbReference>
<reference evidence="2" key="1">
    <citation type="journal article" date="2020" name="Stud. Mycol.">
        <title>101 Dothideomycetes genomes: a test case for predicting lifestyles and emergence of pathogens.</title>
        <authorList>
            <person name="Haridas S."/>
            <person name="Albert R."/>
            <person name="Binder M."/>
            <person name="Bloem J."/>
            <person name="Labutti K."/>
            <person name="Salamov A."/>
            <person name="Andreopoulos B."/>
            <person name="Baker S."/>
            <person name="Barry K."/>
            <person name="Bills G."/>
            <person name="Bluhm B."/>
            <person name="Cannon C."/>
            <person name="Castanera R."/>
            <person name="Culley D."/>
            <person name="Daum C."/>
            <person name="Ezra D."/>
            <person name="Gonzalez J."/>
            <person name="Henrissat B."/>
            <person name="Kuo A."/>
            <person name="Liang C."/>
            <person name="Lipzen A."/>
            <person name="Lutzoni F."/>
            <person name="Magnuson J."/>
            <person name="Mondo S."/>
            <person name="Nolan M."/>
            <person name="Ohm R."/>
            <person name="Pangilinan J."/>
            <person name="Park H.-J."/>
            <person name="Ramirez L."/>
            <person name="Alfaro M."/>
            <person name="Sun H."/>
            <person name="Tritt A."/>
            <person name="Yoshinaga Y."/>
            <person name="Zwiers L.-H."/>
            <person name="Turgeon B."/>
            <person name="Goodwin S."/>
            <person name="Spatafora J."/>
            <person name="Crous P."/>
            <person name="Grigoriev I."/>
        </authorList>
    </citation>
    <scope>NUCLEOTIDE SEQUENCE</scope>
    <source>
        <strain evidence="2">CBS 122681</strain>
    </source>
</reference>
<dbReference type="PANTHER" id="PTHR37576">
    <property type="entry name" value="DEFECT AT LOW TEMPERATURE PROTEIN 1"/>
    <property type="match status" value="1"/>
</dbReference>
<proteinExistence type="predicted"/>
<gene>
    <name evidence="2" type="ORF">K491DRAFT_43059</name>
</gene>
<sequence>MKEKPATSEMKPLFEVGERRGTPSVSAFPLGALIPISLSVLCITGSFLVIFLSDHGNVDVWGPLKLSVPPAVLLSLFSTTFRTCQFTLLAYVTPIIWWRSASKGTSLKNLHQVWNAGTSASLMGAVKAAFSGKIPGAILLAIYAIEILSMVEAPMMQSSSESVIWDHTTTYQSTYALPNAITGGWTGSVDSTAPARLFATPTFQSILQEWHLNKTIPAGECHGTCMGEVQGAGIPIQCSSSTQYVDLGVLDGSNTTAFGIKFERHSDEAGDPELNMELSYFAKVNDRCNATKEIQRCSIHTALVAYPIIYDNNSTFLNTSEMPRIISLQPSLSDAVDAHDNQPAGALAGLHFLAYYYLNSSVIVFQNASQYWSEPSYGILGQQYADYDPTHFDNNNACAFQWTNATDHVVNSLHNAMFRMALATSNGNEAAEASTWTQRSLTLVYESDYYKFAIAMAAIIISLLCSLYLFWRFWELQRQVSLSPLETARALAHAILPLQHGKPDMDIDELIRLVGNTEVKWERRTRTADGATDD</sequence>
<dbReference type="Proteomes" id="UP000799324">
    <property type="component" value="Unassembled WGS sequence"/>
</dbReference>
<feature type="transmembrane region" description="Helical" evidence="1">
    <location>
        <begin position="27"/>
        <end position="52"/>
    </location>
</feature>
<keyword evidence="1" id="KW-0472">Membrane</keyword>
<evidence type="ECO:0000313" key="3">
    <source>
        <dbReference type="Proteomes" id="UP000799324"/>
    </source>
</evidence>
<keyword evidence="3" id="KW-1185">Reference proteome</keyword>
<evidence type="ECO:0000313" key="2">
    <source>
        <dbReference type="EMBL" id="KAF2652634.1"/>
    </source>
</evidence>
<feature type="transmembrane region" description="Helical" evidence="1">
    <location>
        <begin position="72"/>
        <end position="98"/>
    </location>
</feature>
<feature type="transmembrane region" description="Helical" evidence="1">
    <location>
        <begin position="137"/>
        <end position="156"/>
    </location>
</feature>
<evidence type="ECO:0000256" key="1">
    <source>
        <dbReference type="SAM" id="Phobius"/>
    </source>
</evidence>
<feature type="transmembrane region" description="Helical" evidence="1">
    <location>
        <begin position="449"/>
        <end position="471"/>
    </location>
</feature>
<keyword evidence="1" id="KW-1133">Transmembrane helix</keyword>
<protein>
    <submittedName>
        <fullName evidence="2">Uncharacterized protein</fullName>
    </submittedName>
</protein>
<dbReference type="OrthoDB" id="5357734at2759"/>
<accession>A0A6A6T278</accession>